<evidence type="ECO:0000313" key="3">
    <source>
        <dbReference type="WBParaSite" id="BTMF_0001634101-mRNA-1"/>
    </source>
</evidence>
<dbReference type="Proteomes" id="UP000280834">
    <property type="component" value="Unassembled WGS sequence"/>
</dbReference>
<dbReference type="AlphaFoldDB" id="A0A0R3R8I5"/>
<gene>
    <name evidence="1" type="ORF">BTMF_LOCUS14322</name>
</gene>
<accession>A0A0R3R8I5</accession>
<organism evidence="3">
    <name type="scientific">Brugia timori</name>
    <dbReference type="NCBI Taxonomy" id="42155"/>
    <lineage>
        <taxon>Eukaryota</taxon>
        <taxon>Metazoa</taxon>
        <taxon>Ecdysozoa</taxon>
        <taxon>Nematoda</taxon>
        <taxon>Chromadorea</taxon>
        <taxon>Rhabditida</taxon>
        <taxon>Spirurina</taxon>
        <taxon>Spiruromorpha</taxon>
        <taxon>Filarioidea</taxon>
        <taxon>Onchocercidae</taxon>
        <taxon>Brugia</taxon>
    </lineage>
</organism>
<keyword evidence="2" id="KW-1185">Reference proteome</keyword>
<name>A0A0R3R8I5_9BILA</name>
<sequence length="49" mass="5373">MIGPERKKELMAMHLDGGASGDEISESISELPSVSEITYKRPSAIVRKK</sequence>
<dbReference type="WBParaSite" id="BTMF_0001634101-mRNA-1">
    <property type="protein sequence ID" value="BTMF_0001634101-mRNA-1"/>
    <property type="gene ID" value="BTMF_0001634101"/>
</dbReference>
<evidence type="ECO:0000313" key="2">
    <source>
        <dbReference type="Proteomes" id="UP000280834"/>
    </source>
</evidence>
<dbReference type="STRING" id="42155.A0A0R3R8I5"/>
<dbReference type="EMBL" id="UZAG01021063">
    <property type="protein sequence ID" value="VDO48957.1"/>
    <property type="molecule type" value="Genomic_DNA"/>
</dbReference>
<proteinExistence type="predicted"/>
<evidence type="ECO:0000313" key="1">
    <source>
        <dbReference type="EMBL" id="VDO48957.1"/>
    </source>
</evidence>
<protein>
    <submittedName>
        <fullName evidence="3">Transposase</fullName>
    </submittedName>
</protein>
<reference evidence="3" key="1">
    <citation type="submission" date="2017-02" db="UniProtKB">
        <authorList>
            <consortium name="WormBaseParasite"/>
        </authorList>
    </citation>
    <scope>IDENTIFICATION</scope>
</reference>
<reference evidence="1 2" key="2">
    <citation type="submission" date="2018-11" db="EMBL/GenBank/DDBJ databases">
        <authorList>
            <consortium name="Pathogen Informatics"/>
        </authorList>
    </citation>
    <scope>NUCLEOTIDE SEQUENCE [LARGE SCALE GENOMIC DNA]</scope>
</reference>